<organism evidence="1 2">
    <name type="scientific">Acinetobacter proteolyticus</name>
    <dbReference type="NCBI Taxonomy" id="1776741"/>
    <lineage>
        <taxon>Bacteria</taxon>
        <taxon>Pseudomonadati</taxon>
        <taxon>Pseudomonadota</taxon>
        <taxon>Gammaproteobacteria</taxon>
        <taxon>Moraxellales</taxon>
        <taxon>Moraxellaceae</taxon>
        <taxon>Acinetobacter</taxon>
    </lineage>
</organism>
<protein>
    <submittedName>
        <fullName evidence="1">Uncharacterized protein</fullName>
    </submittedName>
</protein>
<dbReference type="AlphaFoldDB" id="A0A653KB01"/>
<name>A0A653KB01_9GAMM</name>
<gene>
    <name evidence="1" type="ORF">ACI8B_50436</name>
</gene>
<reference evidence="1 2" key="1">
    <citation type="submission" date="2019-10" db="EMBL/GenBank/DDBJ databases">
        <authorList>
            <person name="Karimi E."/>
        </authorList>
    </citation>
    <scope>NUCLEOTIDE SEQUENCE [LARGE SCALE GENOMIC DNA]</scope>
    <source>
        <strain evidence="1">Acinetobacter sp. 8BE</strain>
    </source>
</reference>
<evidence type="ECO:0000313" key="2">
    <source>
        <dbReference type="Proteomes" id="UP000430404"/>
    </source>
</evidence>
<proteinExistence type="predicted"/>
<evidence type="ECO:0000313" key="1">
    <source>
        <dbReference type="EMBL" id="VXA57951.1"/>
    </source>
</evidence>
<sequence>MQKLKNVVYVLAEKITNRYHDYGGFWGIGVLYSDCLLYKTMRIELDLLNQTSSFETKCSIHLLNNLIKMLMFYLDKNNLNLEQLKSVKIIIEYDLSQRNVLYGDFYSVEVKIMTIYDRIYKQERYGYCFPHLMWDREKCGLSDTISPSTMHFLKNYFYKNI</sequence>
<dbReference type="RefSeq" id="WP_159724281.1">
    <property type="nucleotide sequence ID" value="NZ_CP158965.1"/>
</dbReference>
<dbReference type="EMBL" id="CABWKZ010000045">
    <property type="protein sequence ID" value="VXA57951.1"/>
    <property type="molecule type" value="Genomic_DNA"/>
</dbReference>
<dbReference type="Proteomes" id="UP000430404">
    <property type="component" value="Unassembled WGS sequence"/>
</dbReference>
<accession>A0A653KB01</accession>